<protein>
    <recommendedName>
        <fullName evidence="1">Reverse transcriptase zinc-binding domain-containing protein</fullName>
    </recommendedName>
</protein>
<organism evidence="2 3">
    <name type="scientific">Quercus rubra</name>
    <name type="common">Northern red oak</name>
    <name type="synonym">Quercus borealis</name>
    <dbReference type="NCBI Taxonomy" id="3512"/>
    <lineage>
        <taxon>Eukaryota</taxon>
        <taxon>Viridiplantae</taxon>
        <taxon>Streptophyta</taxon>
        <taxon>Embryophyta</taxon>
        <taxon>Tracheophyta</taxon>
        <taxon>Spermatophyta</taxon>
        <taxon>Magnoliopsida</taxon>
        <taxon>eudicotyledons</taxon>
        <taxon>Gunneridae</taxon>
        <taxon>Pentapetalae</taxon>
        <taxon>rosids</taxon>
        <taxon>fabids</taxon>
        <taxon>Fagales</taxon>
        <taxon>Fagaceae</taxon>
        <taxon>Quercus</taxon>
    </lineage>
</organism>
<proteinExistence type="predicted"/>
<evidence type="ECO:0000313" key="2">
    <source>
        <dbReference type="EMBL" id="KAK4600149.1"/>
    </source>
</evidence>
<dbReference type="EMBL" id="JAXUIC010000002">
    <property type="protein sequence ID" value="KAK4600149.1"/>
    <property type="molecule type" value="Genomic_DNA"/>
</dbReference>
<feature type="domain" description="Reverse transcriptase zinc-binding" evidence="1">
    <location>
        <begin position="2"/>
        <end position="37"/>
    </location>
</feature>
<dbReference type="InterPro" id="IPR026960">
    <property type="entry name" value="RVT-Znf"/>
</dbReference>
<evidence type="ECO:0000313" key="3">
    <source>
        <dbReference type="Proteomes" id="UP001324115"/>
    </source>
</evidence>
<name>A0AAN7G1X4_QUERU</name>
<evidence type="ECO:0000259" key="1">
    <source>
        <dbReference type="Pfam" id="PF13966"/>
    </source>
</evidence>
<dbReference type="Pfam" id="PF13966">
    <property type="entry name" value="zf-RVT"/>
    <property type="match status" value="1"/>
</dbReference>
<keyword evidence="3" id="KW-1185">Reference proteome</keyword>
<sequence length="196" mass="22662">MLAMRGIILDSCCPLCNNFLETISHLLRDCMVAKDFWYNLKVPPEMVSSFVDMDLFYWLRVNYQSKVSHSSLVPWSYVFTFAIWNLWKHRNGMVFNNTVLNVNLHIVSKYQALEFYYCVGKLKSQRSKVVCNVSWKKPPSDQIGVQNLKIELDAKVVVELVQSKTPSNAFYSSLLVDCKSLMGKFRIAKCNTHSVK</sequence>
<reference evidence="2 3" key="1">
    <citation type="journal article" date="2023" name="G3 (Bethesda)">
        <title>A haplotype-resolved chromosome-scale genome for Quercus rubra L. provides insights into the genetics of adaptive traits for red oak species.</title>
        <authorList>
            <person name="Kapoor B."/>
            <person name="Jenkins J."/>
            <person name="Schmutz J."/>
            <person name="Zhebentyayeva T."/>
            <person name="Kuelheim C."/>
            <person name="Coggeshall M."/>
            <person name="Heim C."/>
            <person name="Lasky J.R."/>
            <person name="Leites L."/>
            <person name="Islam-Faridi N."/>
            <person name="Romero-Severson J."/>
            <person name="DeLeo V.L."/>
            <person name="Lucas S.M."/>
            <person name="Lazic D."/>
            <person name="Gailing O."/>
            <person name="Carlson J."/>
            <person name="Staton M."/>
        </authorList>
    </citation>
    <scope>NUCLEOTIDE SEQUENCE [LARGE SCALE GENOMIC DNA]</scope>
    <source>
        <strain evidence="2">Pseudo-F2</strain>
    </source>
</reference>
<dbReference type="AlphaFoldDB" id="A0AAN7G1X4"/>
<dbReference type="Proteomes" id="UP001324115">
    <property type="component" value="Unassembled WGS sequence"/>
</dbReference>
<accession>A0AAN7G1X4</accession>
<comment type="caution">
    <text evidence="2">The sequence shown here is derived from an EMBL/GenBank/DDBJ whole genome shotgun (WGS) entry which is preliminary data.</text>
</comment>
<gene>
    <name evidence="2" type="ORF">RGQ29_009991</name>
</gene>